<dbReference type="PANTHER" id="PTHR31212">
    <property type="entry name" value="ALPHA-KETOGLUTARATE-DEPENDENT DIOXYGENASE ALKB HOMOLOG 3"/>
    <property type="match status" value="1"/>
</dbReference>
<dbReference type="EMBL" id="QGNY01000003">
    <property type="protein sequence ID" value="PWS32044.1"/>
    <property type="molecule type" value="Genomic_DNA"/>
</dbReference>
<dbReference type="RefSeq" id="WP_109929496.1">
    <property type="nucleotide sequence ID" value="NZ_QGNY01000003.1"/>
</dbReference>
<dbReference type="PROSITE" id="PS51471">
    <property type="entry name" value="FE2OG_OXY"/>
    <property type="match status" value="1"/>
</dbReference>
<proteinExistence type="predicted"/>
<dbReference type="InterPro" id="IPR027450">
    <property type="entry name" value="AlkB-like"/>
</dbReference>
<keyword evidence="3" id="KW-1185">Reference proteome</keyword>
<reference evidence="3" key="1">
    <citation type="submission" date="2018-05" db="EMBL/GenBank/DDBJ databases">
        <title>Pedobacter paludis sp. nov., isolated from wetland soil.</title>
        <authorList>
            <person name="Zhang Y."/>
        </authorList>
    </citation>
    <scope>NUCLEOTIDE SEQUENCE [LARGE SCALE GENOMIC DNA]</scope>
    <source>
        <strain evidence="3">R-8</strain>
    </source>
</reference>
<dbReference type="InterPro" id="IPR005123">
    <property type="entry name" value="Oxoglu/Fe-dep_dioxygenase_dom"/>
</dbReference>
<keyword evidence="2" id="KW-0223">Dioxygenase</keyword>
<feature type="domain" description="Fe2OG dioxygenase" evidence="1">
    <location>
        <begin position="104"/>
        <end position="202"/>
    </location>
</feature>
<dbReference type="PANTHER" id="PTHR31212:SF4">
    <property type="entry name" value="ALPHA-KETOGLUTARATE-DEPENDENT DIOXYGENASE ALKB HOMOLOG 3"/>
    <property type="match status" value="1"/>
</dbReference>
<comment type="caution">
    <text evidence="2">The sequence shown here is derived from an EMBL/GenBank/DDBJ whole genome shotgun (WGS) entry which is preliminary data.</text>
</comment>
<dbReference type="InterPro" id="IPR032854">
    <property type="entry name" value="ALKBH3"/>
</dbReference>
<evidence type="ECO:0000259" key="1">
    <source>
        <dbReference type="PROSITE" id="PS51471"/>
    </source>
</evidence>
<protein>
    <submittedName>
        <fullName evidence="2">Alpha-ketoglutarate-dependent dioxygenase AlkB</fullName>
    </submittedName>
</protein>
<dbReference type="Pfam" id="PF13532">
    <property type="entry name" value="2OG-FeII_Oxy_2"/>
    <property type="match status" value="1"/>
</dbReference>
<dbReference type="InterPro" id="IPR037151">
    <property type="entry name" value="AlkB-like_sf"/>
</dbReference>
<dbReference type="AlphaFoldDB" id="A0A317EYY5"/>
<dbReference type="GO" id="GO:0006307">
    <property type="term" value="P:DNA alkylation repair"/>
    <property type="evidence" value="ECO:0007669"/>
    <property type="project" value="InterPro"/>
</dbReference>
<dbReference type="Gene3D" id="2.60.120.590">
    <property type="entry name" value="Alpha-ketoglutarate-dependent dioxygenase AlkB-like"/>
    <property type="match status" value="1"/>
</dbReference>
<dbReference type="OrthoDB" id="190276at2"/>
<dbReference type="Proteomes" id="UP000245391">
    <property type="component" value="Unassembled WGS sequence"/>
</dbReference>
<dbReference type="GO" id="GO:0051213">
    <property type="term" value="F:dioxygenase activity"/>
    <property type="evidence" value="ECO:0007669"/>
    <property type="project" value="UniProtKB-KW"/>
</dbReference>
<dbReference type="SUPFAM" id="SSF51197">
    <property type="entry name" value="Clavaminate synthase-like"/>
    <property type="match status" value="1"/>
</dbReference>
<name>A0A317EYY5_9SPHI</name>
<evidence type="ECO:0000313" key="3">
    <source>
        <dbReference type="Proteomes" id="UP000245391"/>
    </source>
</evidence>
<sequence length="209" mass="23821">MEQLSFFAFSGQSSGLPKSVLDYQAGFIPKCESDLIFEKLIANTPWQQRTVKMYDKEVITPRLTAWYGDADQIDYTSVGKTQPLAWTKELLALKEKVEPLAGISFNSVLLNYYRDGRDSVAWHSDNETVMGSHTIIASVSFGQVRSFDIRLKTDHKQKYSVRLEHGSLLLMKGDLQTKWDHRIAKSTLPMHARINLTFRRIIAPSLNPI</sequence>
<accession>A0A317EYY5</accession>
<keyword evidence="2" id="KW-0560">Oxidoreductase</keyword>
<gene>
    <name evidence="2" type="ORF">DF947_09695</name>
</gene>
<evidence type="ECO:0000313" key="2">
    <source>
        <dbReference type="EMBL" id="PWS32044.1"/>
    </source>
</evidence>
<organism evidence="2 3">
    <name type="scientific">Pedobacter paludis</name>
    <dbReference type="NCBI Taxonomy" id="2203212"/>
    <lineage>
        <taxon>Bacteria</taxon>
        <taxon>Pseudomonadati</taxon>
        <taxon>Bacteroidota</taxon>
        <taxon>Sphingobacteriia</taxon>
        <taxon>Sphingobacteriales</taxon>
        <taxon>Sphingobacteriaceae</taxon>
        <taxon>Pedobacter</taxon>
    </lineage>
</organism>